<dbReference type="InterPro" id="IPR001304">
    <property type="entry name" value="C-type_lectin-like"/>
</dbReference>
<organism evidence="3 4">
    <name type="scientific">Sinanodonta woodiana</name>
    <name type="common">Chinese pond mussel</name>
    <name type="synonym">Anodonta woodiana</name>
    <dbReference type="NCBI Taxonomy" id="1069815"/>
    <lineage>
        <taxon>Eukaryota</taxon>
        <taxon>Metazoa</taxon>
        <taxon>Spiralia</taxon>
        <taxon>Lophotrochozoa</taxon>
        <taxon>Mollusca</taxon>
        <taxon>Bivalvia</taxon>
        <taxon>Autobranchia</taxon>
        <taxon>Heteroconchia</taxon>
        <taxon>Palaeoheterodonta</taxon>
        <taxon>Unionida</taxon>
        <taxon>Unionoidea</taxon>
        <taxon>Unionidae</taxon>
        <taxon>Unioninae</taxon>
        <taxon>Sinanodonta</taxon>
    </lineage>
</organism>
<evidence type="ECO:0000256" key="1">
    <source>
        <dbReference type="SAM" id="SignalP"/>
    </source>
</evidence>
<dbReference type="AlphaFoldDB" id="A0ABD3VNS4"/>
<reference evidence="3 4" key="1">
    <citation type="submission" date="2024-11" db="EMBL/GenBank/DDBJ databases">
        <title>Chromosome-level genome assembly of the freshwater bivalve Anodonta woodiana.</title>
        <authorList>
            <person name="Chen X."/>
        </authorList>
    </citation>
    <scope>NUCLEOTIDE SEQUENCE [LARGE SCALE GENOMIC DNA]</scope>
    <source>
        <strain evidence="3">MN2024</strain>
        <tissue evidence="3">Gills</tissue>
    </source>
</reference>
<keyword evidence="4" id="KW-1185">Reference proteome</keyword>
<feature type="chain" id="PRO_5044746630" description="C-type lectin domain-containing protein" evidence="1">
    <location>
        <begin position="30"/>
        <end position="316"/>
    </location>
</feature>
<feature type="domain" description="C-type lectin" evidence="2">
    <location>
        <begin position="42"/>
        <end position="165"/>
    </location>
</feature>
<dbReference type="CDD" id="cd00037">
    <property type="entry name" value="CLECT"/>
    <property type="match status" value="1"/>
</dbReference>
<dbReference type="InterPro" id="IPR050111">
    <property type="entry name" value="C-type_lectin/snaclec_domain"/>
</dbReference>
<dbReference type="SUPFAM" id="SSF56436">
    <property type="entry name" value="C-type lectin-like"/>
    <property type="match status" value="2"/>
</dbReference>
<protein>
    <recommendedName>
        <fullName evidence="2">C-type lectin domain-containing protein</fullName>
    </recommendedName>
</protein>
<name>A0ABD3VNS4_SINWO</name>
<evidence type="ECO:0000313" key="4">
    <source>
        <dbReference type="Proteomes" id="UP001634394"/>
    </source>
</evidence>
<evidence type="ECO:0000259" key="2">
    <source>
        <dbReference type="PROSITE" id="PS50041"/>
    </source>
</evidence>
<evidence type="ECO:0000313" key="3">
    <source>
        <dbReference type="EMBL" id="KAL3863157.1"/>
    </source>
</evidence>
<keyword evidence="1" id="KW-0732">Signal</keyword>
<feature type="signal peptide" evidence="1">
    <location>
        <begin position="1"/>
        <end position="29"/>
    </location>
</feature>
<sequence length="316" mass="34825">MRSVKVGISVQVCTLIIILICSDFHNVAADTVLGCDVGWVPGNSYCYYFENIKRVTWSQANDECSTMDAYRLRLRSGDDLNWYITSTDKLPSDGYWTALNDLPQAGSSKLGTGYWKYGSNEFPPSNVVIWNNSPDNDGVANCAGLTLQGTLEDVSCNSTQSYICETAQIQGGCKMGWLNGDTSCYWIGNSTDPQELVTWDQARQRCNDLAYKAGFIATSDLVALDTASDGTFISGELPFLTQNAILHWTGLKYKQGSWQWSTGASFSPNLVQWAVEPDNAGGLQNCATIRMNGNFSDQNCDSKHNFICMKQQDVGE</sequence>
<comment type="caution">
    <text evidence="3">The sequence shown here is derived from an EMBL/GenBank/DDBJ whole genome shotgun (WGS) entry which is preliminary data.</text>
</comment>
<gene>
    <name evidence="3" type="ORF">ACJMK2_004926</name>
</gene>
<dbReference type="InterPro" id="IPR016187">
    <property type="entry name" value="CTDL_fold"/>
</dbReference>
<feature type="domain" description="C-type lectin" evidence="2">
    <location>
        <begin position="180"/>
        <end position="309"/>
    </location>
</feature>
<dbReference type="PANTHER" id="PTHR22803">
    <property type="entry name" value="MANNOSE, PHOSPHOLIPASE, LECTIN RECEPTOR RELATED"/>
    <property type="match status" value="1"/>
</dbReference>
<dbReference type="Pfam" id="PF00059">
    <property type="entry name" value="Lectin_C"/>
    <property type="match status" value="2"/>
</dbReference>
<proteinExistence type="predicted"/>
<dbReference type="PROSITE" id="PS50041">
    <property type="entry name" value="C_TYPE_LECTIN_2"/>
    <property type="match status" value="2"/>
</dbReference>
<accession>A0ABD3VNS4</accession>
<dbReference type="SMART" id="SM00034">
    <property type="entry name" value="CLECT"/>
    <property type="match status" value="2"/>
</dbReference>
<dbReference type="InterPro" id="IPR016186">
    <property type="entry name" value="C-type_lectin-like/link_sf"/>
</dbReference>
<dbReference type="Proteomes" id="UP001634394">
    <property type="component" value="Unassembled WGS sequence"/>
</dbReference>
<dbReference type="EMBL" id="JBJQND010000010">
    <property type="protein sequence ID" value="KAL3863157.1"/>
    <property type="molecule type" value="Genomic_DNA"/>
</dbReference>
<dbReference type="Gene3D" id="3.10.100.10">
    <property type="entry name" value="Mannose-Binding Protein A, subunit A"/>
    <property type="match status" value="2"/>
</dbReference>